<gene>
    <name evidence="15" type="ORF">DEH80_12195</name>
</gene>
<comment type="similarity">
    <text evidence="2 13">Belongs to the sodium:solute symporter (SSF) (TC 2.A.21) family.</text>
</comment>
<keyword evidence="8" id="KW-0915">Sodium</keyword>
<feature type="transmembrane region" description="Helical" evidence="14">
    <location>
        <begin position="187"/>
        <end position="208"/>
    </location>
</feature>
<feature type="transmembrane region" description="Helical" evidence="14">
    <location>
        <begin position="455"/>
        <end position="473"/>
    </location>
</feature>
<feature type="transmembrane region" description="Helical" evidence="14">
    <location>
        <begin position="67"/>
        <end position="91"/>
    </location>
</feature>
<dbReference type="InterPro" id="IPR050277">
    <property type="entry name" value="Sodium:Solute_Symporter"/>
</dbReference>
<feature type="transmembrane region" description="Helical" evidence="14">
    <location>
        <begin position="6"/>
        <end position="25"/>
    </location>
</feature>
<name>A0A363UJF1_9GAMM</name>
<comment type="subcellular location">
    <subcellularLocation>
        <location evidence="1">Cell membrane</location>
        <topology evidence="1">Multi-pass membrane protein</topology>
    </subcellularLocation>
</comment>
<sequence>MNATIIIVAAIYFVGMIAIGLWAAARTRTSADYFVAGKGVGMWAIALATMSSAMSGFLFIGGPGIHYQFGFGTLMLTFPAAASFAIAWYLLGKRMRLLAAVRPMMTVPDAIHARYDSNLARGLAAVAILLGVIGYLATQTLAMGVIMARIFDLAVWQGVVLGVAIVAVYATAGGMIAGIYTDVAQGGIMLVAALITFVLALETGGGMGNMIQTIGANDPDWVSPWGNLGPGIVIGWYFVFALGILGQPQVAHKFYMIREPKRMKWGAVVAAAAAMVTSLVWLSVGTVTRYLSETGELVLPMADDAAPQFMLQYAPALLAGVFFAGVAAASMSTADSFLNIGAAAIVRDLPLAFGREPDAEAQLRWGRIVTVTLAVAAGGVAIGSGQLVAVLGIFGWGTFAAALAPALGLGLNWSRATPAAAIASLTVGVLLQVLLELNAALGWAPDLLPGHVYRAAVSFVLSFIVFIAVSLVTKPRTLAADMEAVMRA</sequence>
<evidence type="ECO:0000256" key="6">
    <source>
        <dbReference type="ARBA" id="ARBA00022847"/>
    </source>
</evidence>
<dbReference type="EMBL" id="QEQK01000010">
    <property type="protein sequence ID" value="PWN55544.1"/>
    <property type="molecule type" value="Genomic_DNA"/>
</dbReference>
<evidence type="ECO:0000256" key="7">
    <source>
        <dbReference type="ARBA" id="ARBA00022989"/>
    </source>
</evidence>
<evidence type="ECO:0000256" key="12">
    <source>
        <dbReference type="ARBA" id="ARBA00033708"/>
    </source>
</evidence>
<keyword evidence="6" id="KW-0769">Symport</keyword>
<dbReference type="AlphaFoldDB" id="A0A363UJF1"/>
<dbReference type="OrthoDB" id="9789704at2"/>
<evidence type="ECO:0000313" key="16">
    <source>
        <dbReference type="Proteomes" id="UP000251800"/>
    </source>
</evidence>
<feature type="transmembrane region" description="Helical" evidence="14">
    <location>
        <begin position="154"/>
        <end position="180"/>
    </location>
</feature>
<dbReference type="Pfam" id="PF00474">
    <property type="entry name" value="SSF"/>
    <property type="match status" value="1"/>
</dbReference>
<evidence type="ECO:0000256" key="1">
    <source>
        <dbReference type="ARBA" id="ARBA00004651"/>
    </source>
</evidence>
<feature type="transmembrane region" description="Helical" evidence="14">
    <location>
        <begin position="228"/>
        <end position="246"/>
    </location>
</feature>
<evidence type="ECO:0000256" key="5">
    <source>
        <dbReference type="ARBA" id="ARBA00022692"/>
    </source>
</evidence>
<evidence type="ECO:0000256" key="3">
    <source>
        <dbReference type="ARBA" id="ARBA00022448"/>
    </source>
</evidence>
<keyword evidence="5 14" id="KW-0812">Transmembrane</keyword>
<evidence type="ECO:0000256" key="4">
    <source>
        <dbReference type="ARBA" id="ARBA00022475"/>
    </source>
</evidence>
<keyword evidence="10 14" id="KW-0472">Membrane</keyword>
<dbReference type="PANTHER" id="PTHR48086">
    <property type="entry name" value="SODIUM/PROLINE SYMPORTER-RELATED"/>
    <property type="match status" value="1"/>
</dbReference>
<dbReference type="PROSITE" id="PS50283">
    <property type="entry name" value="NA_SOLUT_SYMP_3"/>
    <property type="match status" value="1"/>
</dbReference>
<feature type="transmembrane region" description="Helical" evidence="14">
    <location>
        <begin position="365"/>
        <end position="382"/>
    </location>
</feature>
<evidence type="ECO:0000256" key="9">
    <source>
        <dbReference type="ARBA" id="ARBA00023065"/>
    </source>
</evidence>
<keyword evidence="11" id="KW-0739">Sodium transport</keyword>
<organism evidence="15 16">
    <name type="scientific">Abyssibacter profundi</name>
    <dbReference type="NCBI Taxonomy" id="2182787"/>
    <lineage>
        <taxon>Bacteria</taxon>
        <taxon>Pseudomonadati</taxon>
        <taxon>Pseudomonadota</taxon>
        <taxon>Gammaproteobacteria</taxon>
        <taxon>Chromatiales</taxon>
        <taxon>Oceanococcaceae</taxon>
        <taxon>Abyssibacter</taxon>
    </lineage>
</organism>
<feature type="transmembrane region" description="Helical" evidence="14">
    <location>
        <begin position="267"/>
        <end position="291"/>
    </location>
</feature>
<feature type="transmembrane region" description="Helical" evidence="14">
    <location>
        <begin position="123"/>
        <end position="148"/>
    </location>
</feature>
<evidence type="ECO:0000256" key="13">
    <source>
        <dbReference type="RuleBase" id="RU362091"/>
    </source>
</evidence>
<keyword evidence="7 14" id="KW-1133">Transmembrane helix</keyword>
<evidence type="ECO:0000256" key="8">
    <source>
        <dbReference type="ARBA" id="ARBA00023053"/>
    </source>
</evidence>
<keyword evidence="16" id="KW-1185">Reference proteome</keyword>
<dbReference type="GO" id="GO:0015293">
    <property type="term" value="F:symporter activity"/>
    <property type="evidence" value="ECO:0007669"/>
    <property type="project" value="UniProtKB-KW"/>
</dbReference>
<evidence type="ECO:0000256" key="14">
    <source>
        <dbReference type="SAM" id="Phobius"/>
    </source>
</evidence>
<keyword evidence="9" id="KW-0406">Ion transport</keyword>
<feature type="transmembrane region" description="Helical" evidence="14">
    <location>
        <begin position="416"/>
        <end position="435"/>
    </location>
</feature>
<dbReference type="GO" id="GO:0006814">
    <property type="term" value="P:sodium ion transport"/>
    <property type="evidence" value="ECO:0007669"/>
    <property type="project" value="UniProtKB-KW"/>
</dbReference>
<dbReference type="Gene3D" id="1.20.1730.10">
    <property type="entry name" value="Sodium/glucose cotransporter"/>
    <property type="match status" value="1"/>
</dbReference>
<evidence type="ECO:0000256" key="11">
    <source>
        <dbReference type="ARBA" id="ARBA00023201"/>
    </source>
</evidence>
<dbReference type="Proteomes" id="UP000251800">
    <property type="component" value="Unassembled WGS sequence"/>
</dbReference>
<dbReference type="GO" id="GO:0005886">
    <property type="term" value="C:plasma membrane"/>
    <property type="evidence" value="ECO:0007669"/>
    <property type="project" value="UniProtKB-SubCell"/>
</dbReference>
<proteinExistence type="inferred from homology"/>
<dbReference type="InterPro" id="IPR038377">
    <property type="entry name" value="Na/Glc_symporter_sf"/>
</dbReference>
<evidence type="ECO:0000256" key="2">
    <source>
        <dbReference type="ARBA" id="ARBA00006434"/>
    </source>
</evidence>
<feature type="transmembrane region" description="Helical" evidence="14">
    <location>
        <begin position="40"/>
        <end position="61"/>
    </location>
</feature>
<keyword evidence="3" id="KW-0813">Transport</keyword>
<reference evidence="15 16" key="1">
    <citation type="submission" date="2018-05" db="EMBL/GenBank/DDBJ databases">
        <title>Abyssibacter profundi OUC007T gen. nov., sp. nov, a marine bacterium isolated from seawater of the Mariana Trench.</title>
        <authorList>
            <person name="Zhou S."/>
        </authorList>
    </citation>
    <scope>NUCLEOTIDE SEQUENCE [LARGE SCALE GENOMIC DNA]</scope>
    <source>
        <strain evidence="15 16">OUC007</strain>
    </source>
</reference>
<comment type="catalytic activity">
    <reaction evidence="12">
        <text>L-proline(in) + Na(+)(in) = L-proline(out) + Na(+)(out)</text>
        <dbReference type="Rhea" id="RHEA:28967"/>
        <dbReference type="ChEBI" id="CHEBI:29101"/>
        <dbReference type="ChEBI" id="CHEBI:60039"/>
    </reaction>
</comment>
<protein>
    <submittedName>
        <fullName evidence="15">Proline permease</fullName>
    </submittedName>
</protein>
<feature type="transmembrane region" description="Helical" evidence="14">
    <location>
        <begin position="388"/>
        <end position="409"/>
    </location>
</feature>
<dbReference type="RefSeq" id="WP_109720783.1">
    <property type="nucleotide sequence ID" value="NZ_QEQK01000010.1"/>
</dbReference>
<evidence type="ECO:0000256" key="10">
    <source>
        <dbReference type="ARBA" id="ARBA00023136"/>
    </source>
</evidence>
<comment type="caution">
    <text evidence="15">The sequence shown here is derived from an EMBL/GenBank/DDBJ whole genome shotgun (WGS) entry which is preliminary data.</text>
</comment>
<accession>A0A363UJF1</accession>
<keyword evidence="4" id="KW-1003">Cell membrane</keyword>
<dbReference type="PANTHER" id="PTHR48086:SF3">
    <property type="entry name" value="SODIUM_PROLINE SYMPORTER"/>
    <property type="match status" value="1"/>
</dbReference>
<feature type="transmembrane region" description="Helical" evidence="14">
    <location>
        <begin position="311"/>
        <end position="329"/>
    </location>
</feature>
<evidence type="ECO:0000313" key="15">
    <source>
        <dbReference type="EMBL" id="PWN55544.1"/>
    </source>
</evidence>
<dbReference type="InterPro" id="IPR001734">
    <property type="entry name" value="Na/solute_symporter"/>
</dbReference>